<feature type="transmembrane region" description="Helical" evidence="1">
    <location>
        <begin position="126"/>
        <end position="145"/>
    </location>
</feature>
<feature type="transmembrane region" description="Helical" evidence="1">
    <location>
        <begin position="214"/>
        <end position="239"/>
    </location>
</feature>
<dbReference type="Proteomes" id="UP000239388">
    <property type="component" value="Unassembled WGS sequence"/>
</dbReference>
<feature type="transmembrane region" description="Helical" evidence="1">
    <location>
        <begin position="184"/>
        <end position="202"/>
    </location>
</feature>
<name>A0A2S8FLV7_9BACT</name>
<evidence type="ECO:0000313" key="2">
    <source>
        <dbReference type="EMBL" id="PQO33000.1"/>
    </source>
</evidence>
<evidence type="ECO:0000256" key="1">
    <source>
        <dbReference type="SAM" id="Phobius"/>
    </source>
</evidence>
<dbReference type="EMBL" id="PUIB01000018">
    <property type="protein sequence ID" value="PQO33000.1"/>
    <property type="molecule type" value="Genomic_DNA"/>
</dbReference>
<protein>
    <submittedName>
        <fullName evidence="2">Uncharacterized protein</fullName>
    </submittedName>
</protein>
<reference evidence="2 3" key="1">
    <citation type="submission" date="2018-02" db="EMBL/GenBank/DDBJ databases">
        <title>Comparative genomes isolates from brazilian mangrove.</title>
        <authorList>
            <person name="Araujo J.E."/>
            <person name="Taketani R.G."/>
            <person name="Silva M.C.P."/>
            <person name="Loureco M.V."/>
            <person name="Andreote F.D."/>
        </authorList>
    </citation>
    <scope>NUCLEOTIDE SEQUENCE [LARGE SCALE GENOMIC DNA]</scope>
    <source>
        <strain evidence="2 3">NAP PRIS-MGV</strain>
    </source>
</reference>
<keyword evidence="1" id="KW-0472">Membrane</keyword>
<comment type="caution">
    <text evidence="2">The sequence shown here is derived from an EMBL/GenBank/DDBJ whole genome shotgun (WGS) entry which is preliminary data.</text>
</comment>
<dbReference type="AlphaFoldDB" id="A0A2S8FLV7"/>
<gene>
    <name evidence="2" type="ORF">C5Y98_17850</name>
</gene>
<keyword evidence="1" id="KW-1133">Transmembrane helix</keyword>
<organism evidence="2 3">
    <name type="scientific">Blastopirellula marina</name>
    <dbReference type="NCBI Taxonomy" id="124"/>
    <lineage>
        <taxon>Bacteria</taxon>
        <taxon>Pseudomonadati</taxon>
        <taxon>Planctomycetota</taxon>
        <taxon>Planctomycetia</taxon>
        <taxon>Pirellulales</taxon>
        <taxon>Pirellulaceae</taxon>
        <taxon>Blastopirellula</taxon>
    </lineage>
</organism>
<evidence type="ECO:0000313" key="3">
    <source>
        <dbReference type="Proteomes" id="UP000239388"/>
    </source>
</evidence>
<proteinExistence type="predicted"/>
<feature type="transmembrane region" description="Helical" evidence="1">
    <location>
        <begin position="87"/>
        <end position="106"/>
    </location>
</feature>
<feature type="transmembrane region" description="Helical" evidence="1">
    <location>
        <begin position="20"/>
        <end position="39"/>
    </location>
</feature>
<feature type="transmembrane region" description="Helical" evidence="1">
    <location>
        <begin position="151"/>
        <end position="172"/>
    </location>
</feature>
<sequence>MDDTISSNPPPETTQVRLSLSYLFVWMTIAGATCAVTAMRYESRPLSGVQVTWFVPHLLGSSTAWTAMILLVRRRYRRQPIDFQPGYWLLCVCGTACAVCGGYWLVETLLEAFVGRLYVLKLIRSLVLDWGVILAILLTGFLFPVRPMWRWVLALPCLVIVVDYFQQSFLLFTQVNAIQFARQIIVAGTMVAPIVLLAIAIADQATTQDRRDWLHWLGVACTGLLISSPLWIAICQALLV</sequence>
<keyword evidence="1" id="KW-0812">Transmembrane</keyword>
<accession>A0A2S8FLV7</accession>
<feature type="transmembrane region" description="Helical" evidence="1">
    <location>
        <begin position="51"/>
        <end position="72"/>
    </location>
</feature>
<dbReference type="RefSeq" id="WP_105356090.1">
    <property type="nucleotide sequence ID" value="NZ_PUIB01000018.1"/>
</dbReference>